<evidence type="ECO:0000313" key="10">
    <source>
        <dbReference type="Proteomes" id="UP001142610"/>
    </source>
</evidence>
<evidence type="ECO:0000256" key="7">
    <source>
        <dbReference type="RuleBase" id="RU003879"/>
    </source>
</evidence>
<dbReference type="InterPro" id="IPR003400">
    <property type="entry name" value="ExbD"/>
</dbReference>
<comment type="subcellular location">
    <subcellularLocation>
        <location evidence="1">Cell membrane</location>
        <topology evidence="1">Single-pass membrane protein</topology>
    </subcellularLocation>
    <subcellularLocation>
        <location evidence="7">Cell membrane</location>
        <topology evidence="7">Single-pass type II membrane protein</topology>
    </subcellularLocation>
</comment>
<evidence type="ECO:0000256" key="2">
    <source>
        <dbReference type="ARBA" id="ARBA00005811"/>
    </source>
</evidence>
<evidence type="ECO:0000256" key="3">
    <source>
        <dbReference type="ARBA" id="ARBA00022475"/>
    </source>
</evidence>
<dbReference type="PANTHER" id="PTHR30558:SF13">
    <property type="entry name" value="BIOPOLYMER TRANSPORT PROTEIN EXBD2"/>
    <property type="match status" value="1"/>
</dbReference>
<name>A0A9X2RI66_9PROT</name>
<keyword evidence="5 8" id="KW-1133">Transmembrane helix</keyword>
<evidence type="ECO:0000256" key="8">
    <source>
        <dbReference type="SAM" id="Phobius"/>
    </source>
</evidence>
<keyword evidence="6 8" id="KW-0472">Membrane</keyword>
<dbReference type="Pfam" id="PF02472">
    <property type="entry name" value="ExbD"/>
    <property type="match status" value="1"/>
</dbReference>
<dbReference type="EMBL" id="JANIBC010000006">
    <property type="protein sequence ID" value="MCQ8185639.1"/>
    <property type="molecule type" value="Genomic_DNA"/>
</dbReference>
<gene>
    <name evidence="9" type="ORF">NOG11_09535</name>
</gene>
<dbReference type="Proteomes" id="UP001142610">
    <property type="component" value="Unassembled WGS sequence"/>
</dbReference>
<dbReference type="RefSeq" id="WP_256619529.1">
    <property type="nucleotide sequence ID" value="NZ_JANIBC010000006.1"/>
</dbReference>
<protein>
    <submittedName>
        <fullName evidence="9">Biopolymer transporter ExbD</fullName>
    </submittedName>
</protein>
<sequence>MRARRGRQEEAADVNVTPLLDIVFIMLIFFIVTATFVYEDGIQPNLPTPNPEDQDNTKPPPSLLLTVQADGFVLVDDVRLIDPKSTEPVVEEFLAKEPKGVVIISAAGDSETGIMITTLDEARQAAGPDRYARIILAPQSN</sequence>
<organism evidence="9 10">
    <name type="scientific">Parvularcula maris</name>
    <dbReference type="NCBI Taxonomy" id="2965077"/>
    <lineage>
        <taxon>Bacteria</taxon>
        <taxon>Pseudomonadati</taxon>
        <taxon>Pseudomonadota</taxon>
        <taxon>Alphaproteobacteria</taxon>
        <taxon>Parvularculales</taxon>
        <taxon>Parvularculaceae</taxon>
        <taxon>Parvularcula</taxon>
    </lineage>
</organism>
<proteinExistence type="inferred from homology"/>
<comment type="caution">
    <text evidence="9">The sequence shown here is derived from an EMBL/GenBank/DDBJ whole genome shotgun (WGS) entry which is preliminary data.</text>
</comment>
<evidence type="ECO:0000313" key="9">
    <source>
        <dbReference type="EMBL" id="MCQ8185639.1"/>
    </source>
</evidence>
<keyword evidence="3" id="KW-1003">Cell membrane</keyword>
<keyword evidence="7" id="KW-0813">Transport</keyword>
<dbReference type="GO" id="GO:0005886">
    <property type="term" value="C:plasma membrane"/>
    <property type="evidence" value="ECO:0007669"/>
    <property type="project" value="UniProtKB-SubCell"/>
</dbReference>
<evidence type="ECO:0000256" key="6">
    <source>
        <dbReference type="ARBA" id="ARBA00023136"/>
    </source>
</evidence>
<dbReference type="GO" id="GO:0015031">
    <property type="term" value="P:protein transport"/>
    <property type="evidence" value="ECO:0007669"/>
    <property type="project" value="UniProtKB-KW"/>
</dbReference>
<evidence type="ECO:0000256" key="4">
    <source>
        <dbReference type="ARBA" id="ARBA00022692"/>
    </source>
</evidence>
<dbReference type="GO" id="GO:0022857">
    <property type="term" value="F:transmembrane transporter activity"/>
    <property type="evidence" value="ECO:0007669"/>
    <property type="project" value="InterPro"/>
</dbReference>
<keyword evidence="7" id="KW-0653">Protein transport</keyword>
<reference evidence="9" key="1">
    <citation type="submission" date="2022-07" db="EMBL/GenBank/DDBJ databases">
        <title>Parvularcula maris sp. nov., an algicidal bacterium isolated from seawater.</title>
        <authorList>
            <person name="Li F."/>
        </authorList>
    </citation>
    <scope>NUCLEOTIDE SEQUENCE</scope>
    <source>
        <strain evidence="9">BGMRC 0090</strain>
    </source>
</reference>
<keyword evidence="4 7" id="KW-0812">Transmembrane</keyword>
<dbReference type="PANTHER" id="PTHR30558">
    <property type="entry name" value="EXBD MEMBRANE COMPONENT OF PMF-DRIVEN MACROMOLECULE IMPORT SYSTEM"/>
    <property type="match status" value="1"/>
</dbReference>
<keyword evidence="10" id="KW-1185">Reference proteome</keyword>
<comment type="similarity">
    <text evidence="2 7">Belongs to the ExbD/TolR family.</text>
</comment>
<dbReference type="AlphaFoldDB" id="A0A9X2RI66"/>
<evidence type="ECO:0000256" key="1">
    <source>
        <dbReference type="ARBA" id="ARBA00004162"/>
    </source>
</evidence>
<feature type="transmembrane region" description="Helical" evidence="8">
    <location>
        <begin position="20"/>
        <end position="38"/>
    </location>
</feature>
<accession>A0A9X2RI66</accession>
<evidence type="ECO:0000256" key="5">
    <source>
        <dbReference type="ARBA" id="ARBA00022989"/>
    </source>
</evidence>